<evidence type="ECO:0000313" key="2">
    <source>
        <dbReference type="EMBL" id="GMS98953.1"/>
    </source>
</evidence>
<evidence type="ECO:0000256" key="1">
    <source>
        <dbReference type="SAM" id="Phobius"/>
    </source>
</evidence>
<protein>
    <recommendedName>
        <fullName evidence="4">Sushi domain-containing protein</fullName>
    </recommendedName>
</protein>
<feature type="non-terminal residue" evidence="2">
    <location>
        <position position="1"/>
    </location>
</feature>
<comment type="caution">
    <text evidence="2">The sequence shown here is derived from an EMBL/GenBank/DDBJ whole genome shotgun (WGS) entry which is preliminary data.</text>
</comment>
<dbReference type="EMBL" id="BTSX01000005">
    <property type="protein sequence ID" value="GMS98953.1"/>
    <property type="molecule type" value="Genomic_DNA"/>
</dbReference>
<proteinExistence type="predicted"/>
<gene>
    <name evidence="2" type="ORF">PENTCL1PPCAC_21128</name>
</gene>
<sequence>CPEGTSMQRGSRAFNDGGYSIECGRMDGIWKIACNYTKPDYLRRGGTVICAKVNPVPHVPRTTPAPVLPLLERPGAVTALVVTCLLGVIIVAAVIVFVV</sequence>
<keyword evidence="3" id="KW-1185">Reference proteome</keyword>
<evidence type="ECO:0000313" key="3">
    <source>
        <dbReference type="Proteomes" id="UP001432027"/>
    </source>
</evidence>
<reference evidence="2" key="1">
    <citation type="submission" date="2023-10" db="EMBL/GenBank/DDBJ databases">
        <title>Genome assembly of Pristionchus species.</title>
        <authorList>
            <person name="Yoshida K."/>
            <person name="Sommer R.J."/>
        </authorList>
    </citation>
    <scope>NUCLEOTIDE SEQUENCE</scope>
    <source>
        <strain evidence="2">RS0144</strain>
    </source>
</reference>
<accession>A0AAV5TWL8</accession>
<dbReference type="Proteomes" id="UP001432027">
    <property type="component" value="Unassembled WGS sequence"/>
</dbReference>
<dbReference type="AlphaFoldDB" id="A0AAV5TWL8"/>
<feature type="non-terminal residue" evidence="2">
    <location>
        <position position="99"/>
    </location>
</feature>
<name>A0AAV5TWL8_9BILA</name>
<feature type="transmembrane region" description="Helical" evidence="1">
    <location>
        <begin position="76"/>
        <end position="98"/>
    </location>
</feature>
<keyword evidence="1" id="KW-1133">Transmembrane helix</keyword>
<evidence type="ECO:0008006" key="4">
    <source>
        <dbReference type="Google" id="ProtNLM"/>
    </source>
</evidence>
<keyword evidence="1" id="KW-0472">Membrane</keyword>
<keyword evidence="1" id="KW-0812">Transmembrane</keyword>
<organism evidence="2 3">
    <name type="scientific">Pristionchus entomophagus</name>
    <dbReference type="NCBI Taxonomy" id="358040"/>
    <lineage>
        <taxon>Eukaryota</taxon>
        <taxon>Metazoa</taxon>
        <taxon>Ecdysozoa</taxon>
        <taxon>Nematoda</taxon>
        <taxon>Chromadorea</taxon>
        <taxon>Rhabditida</taxon>
        <taxon>Rhabditina</taxon>
        <taxon>Diplogasteromorpha</taxon>
        <taxon>Diplogasteroidea</taxon>
        <taxon>Neodiplogasteridae</taxon>
        <taxon>Pristionchus</taxon>
    </lineage>
</organism>